<comment type="subcellular location">
    <subcellularLocation>
        <location evidence="1">Cell membrane</location>
        <topology evidence="1">Multi-pass membrane protein</topology>
    </subcellularLocation>
</comment>
<dbReference type="Gene3D" id="1.20.1250.20">
    <property type="entry name" value="MFS general substrate transporter like domains"/>
    <property type="match status" value="2"/>
</dbReference>
<evidence type="ECO:0000256" key="6">
    <source>
        <dbReference type="SAM" id="Phobius"/>
    </source>
</evidence>
<sequence length="445" mass="47529">MPDSMQSLDPMKSEGVLEAHKGAIYRRVTRRLMPFLMLCYVVAYLDRINIGFAKSSMELDLGFSDAVYGLGAGLFFIAYFFFEVPSNMLMHRIGARATISRIMILWGIVSGCTALVTQEWQFYLLRLLLGAAEAGFYPGILLLLTYWFPAQRRAKAVAFFVIAIPLSGVLGGPVSGLVIGSTHTLLNLANWQWLFIIEAIPSIVLGVIAYYYLDNRPREAKWLTDAEAGVIEADLRADADKAGSVSGKTVTSFLGTFRNKWVALLSLLVLCQALGIYGLSFWLPTLVTGVGITGPIAIGLFSAIPFGLAIVSIVLTGRNSDRLTERRWHLVVPFTVAAVGLTLSALLTGRPVLGIVAISLAAIGCYTTTSQVWTVVPAFMTGVGAAAGIAVVNSIGNLGGFLAPYFVGATSSATGSPAVGLIGIAGTLLLGAALTLVLPRDRVNR</sequence>
<dbReference type="PANTHER" id="PTHR43791">
    <property type="entry name" value="PERMEASE-RELATED"/>
    <property type="match status" value="1"/>
</dbReference>
<comment type="caution">
    <text evidence="8">The sequence shown here is derived from an EMBL/GenBank/DDBJ whole genome shotgun (WGS) entry which is preliminary data.</text>
</comment>
<reference evidence="9" key="1">
    <citation type="journal article" date="2019" name="Int. J. Syst. Evol. Microbiol.">
        <title>The Global Catalogue of Microorganisms (GCM) 10K type strain sequencing project: providing services to taxonomists for standard genome sequencing and annotation.</title>
        <authorList>
            <consortium name="The Broad Institute Genomics Platform"/>
            <consortium name="The Broad Institute Genome Sequencing Center for Infectious Disease"/>
            <person name="Wu L."/>
            <person name="Ma J."/>
        </authorList>
    </citation>
    <scope>NUCLEOTIDE SEQUENCE [LARGE SCALE GENOMIC DNA]</scope>
    <source>
        <strain evidence="9">JCM 16898</strain>
    </source>
</reference>
<dbReference type="InterPro" id="IPR036259">
    <property type="entry name" value="MFS_trans_sf"/>
</dbReference>
<dbReference type="SUPFAM" id="SSF103473">
    <property type="entry name" value="MFS general substrate transporter"/>
    <property type="match status" value="1"/>
</dbReference>
<feature type="domain" description="Major facilitator superfamily (MFS) profile" evidence="7">
    <location>
        <begin position="32"/>
        <end position="443"/>
    </location>
</feature>
<evidence type="ECO:0000256" key="1">
    <source>
        <dbReference type="ARBA" id="ARBA00004651"/>
    </source>
</evidence>
<feature type="transmembrane region" description="Helical" evidence="6">
    <location>
        <begin position="123"/>
        <end position="144"/>
    </location>
</feature>
<gene>
    <name evidence="8" type="ORF">GCM10022222_08920</name>
</gene>
<dbReference type="InterPro" id="IPR011701">
    <property type="entry name" value="MFS"/>
</dbReference>
<feature type="transmembrane region" description="Helical" evidence="6">
    <location>
        <begin position="66"/>
        <end position="86"/>
    </location>
</feature>
<keyword evidence="3 6" id="KW-0812">Transmembrane</keyword>
<dbReference type="CDD" id="cd17319">
    <property type="entry name" value="MFS_ExuT_GudP_like"/>
    <property type="match status" value="1"/>
</dbReference>
<dbReference type="PANTHER" id="PTHR43791:SF36">
    <property type="entry name" value="TRANSPORTER, PUTATIVE (AFU_ORTHOLOGUE AFUA_6G08340)-RELATED"/>
    <property type="match status" value="1"/>
</dbReference>
<keyword evidence="4 6" id="KW-1133">Transmembrane helix</keyword>
<evidence type="ECO:0000256" key="3">
    <source>
        <dbReference type="ARBA" id="ARBA00022692"/>
    </source>
</evidence>
<proteinExistence type="predicted"/>
<keyword evidence="9" id="KW-1185">Reference proteome</keyword>
<feature type="transmembrane region" description="Helical" evidence="6">
    <location>
        <begin position="191"/>
        <end position="213"/>
    </location>
</feature>
<keyword evidence="5 6" id="KW-0472">Membrane</keyword>
<dbReference type="Pfam" id="PF07690">
    <property type="entry name" value="MFS_1"/>
    <property type="match status" value="1"/>
</dbReference>
<dbReference type="EMBL" id="BAAAZN010000001">
    <property type="protein sequence ID" value="GAA3528153.1"/>
    <property type="molecule type" value="Genomic_DNA"/>
</dbReference>
<dbReference type="PROSITE" id="PS50850">
    <property type="entry name" value="MFS"/>
    <property type="match status" value="1"/>
</dbReference>
<accession>A0ABP6V6W0</accession>
<dbReference type="Proteomes" id="UP001500689">
    <property type="component" value="Unassembled WGS sequence"/>
</dbReference>
<feature type="transmembrane region" description="Helical" evidence="6">
    <location>
        <begin position="35"/>
        <end position="54"/>
    </location>
</feature>
<feature type="transmembrane region" description="Helical" evidence="6">
    <location>
        <begin position="383"/>
        <end position="406"/>
    </location>
</feature>
<protein>
    <submittedName>
        <fullName evidence="8">MFS transporter</fullName>
    </submittedName>
</protein>
<feature type="transmembrane region" description="Helical" evidence="6">
    <location>
        <begin position="328"/>
        <end position="347"/>
    </location>
</feature>
<evidence type="ECO:0000256" key="2">
    <source>
        <dbReference type="ARBA" id="ARBA00022448"/>
    </source>
</evidence>
<keyword evidence="2" id="KW-0813">Transport</keyword>
<feature type="transmembrane region" description="Helical" evidence="6">
    <location>
        <begin position="353"/>
        <end position="376"/>
    </location>
</feature>
<evidence type="ECO:0000313" key="9">
    <source>
        <dbReference type="Proteomes" id="UP001500689"/>
    </source>
</evidence>
<dbReference type="InterPro" id="IPR020846">
    <property type="entry name" value="MFS_dom"/>
</dbReference>
<feature type="transmembrane region" description="Helical" evidence="6">
    <location>
        <begin position="98"/>
        <end position="117"/>
    </location>
</feature>
<feature type="transmembrane region" description="Helical" evidence="6">
    <location>
        <begin position="261"/>
        <end position="283"/>
    </location>
</feature>
<organism evidence="8 9">
    <name type="scientific">Amycolatopsis ultiminotia</name>
    <dbReference type="NCBI Taxonomy" id="543629"/>
    <lineage>
        <taxon>Bacteria</taxon>
        <taxon>Bacillati</taxon>
        <taxon>Actinomycetota</taxon>
        <taxon>Actinomycetes</taxon>
        <taxon>Pseudonocardiales</taxon>
        <taxon>Pseudonocardiaceae</taxon>
        <taxon>Amycolatopsis</taxon>
    </lineage>
</organism>
<feature type="transmembrane region" description="Helical" evidence="6">
    <location>
        <begin position="295"/>
        <end position="316"/>
    </location>
</feature>
<evidence type="ECO:0000256" key="5">
    <source>
        <dbReference type="ARBA" id="ARBA00023136"/>
    </source>
</evidence>
<evidence type="ECO:0000256" key="4">
    <source>
        <dbReference type="ARBA" id="ARBA00022989"/>
    </source>
</evidence>
<evidence type="ECO:0000259" key="7">
    <source>
        <dbReference type="PROSITE" id="PS50850"/>
    </source>
</evidence>
<feature type="transmembrane region" description="Helical" evidence="6">
    <location>
        <begin position="418"/>
        <end position="438"/>
    </location>
</feature>
<evidence type="ECO:0000313" key="8">
    <source>
        <dbReference type="EMBL" id="GAA3528153.1"/>
    </source>
</evidence>
<name>A0ABP6V6W0_9PSEU</name>
<feature type="transmembrane region" description="Helical" evidence="6">
    <location>
        <begin position="156"/>
        <end position="179"/>
    </location>
</feature>